<gene>
    <name evidence="3" type="ORF">ACFQ5L_06855</name>
</gene>
<dbReference type="Pfam" id="PF01012">
    <property type="entry name" value="ETF"/>
    <property type="match status" value="1"/>
</dbReference>
<dbReference type="PANTHER" id="PTHR21294">
    <property type="entry name" value="ELECTRON TRANSFER FLAVOPROTEIN BETA-SUBUNIT"/>
    <property type="match status" value="1"/>
</dbReference>
<dbReference type="InterPro" id="IPR014729">
    <property type="entry name" value="Rossmann-like_a/b/a_fold"/>
</dbReference>
<dbReference type="SMART" id="SM00893">
    <property type="entry name" value="ETF"/>
    <property type="match status" value="1"/>
</dbReference>
<keyword evidence="4" id="KW-1185">Reference proteome</keyword>
<evidence type="ECO:0000259" key="2">
    <source>
        <dbReference type="SMART" id="SM00893"/>
    </source>
</evidence>
<feature type="domain" description="Electron transfer flavoprotein alpha/beta-subunit N-terminal" evidence="2">
    <location>
        <begin position="22"/>
        <end position="215"/>
    </location>
</feature>
<comment type="caution">
    <text evidence="3">The sequence shown here is derived from an EMBL/GenBank/DDBJ whole genome shotgun (WGS) entry which is preliminary data.</text>
</comment>
<name>A0ABW4BZM0_9LACO</name>
<dbReference type="InterPro" id="IPR012255">
    <property type="entry name" value="ETF_b"/>
</dbReference>
<evidence type="ECO:0000256" key="1">
    <source>
        <dbReference type="ARBA" id="ARBA00042002"/>
    </source>
</evidence>
<dbReference type="PANTHER" id="PTHR21294:SF17">
    <property type="entry name" value="PROTEIN FIXA"/>
    <property type="match status" value="1"/>
</dbReference>
<proteinExistence type="predicted"/>
<dbReference type="Gene3D" id="3.40.50.620">
    <property type="entry name" value="HUPs"/>
    <property type="match status" value="1"/>
</dbReference>
<dbReference type="Proteomes" id="UP001597188">
    <property type="component" value="Unassembled WGS sequence"/>
</dbReference>
<evidence type="ECO:0000313" key="3">
    <source>
        <dbReference type="EMBL" id="MFD1420669.1"/>
    </source>
</evidence>
<evidence type="ECO:0000313" key="4">
    <source>
        <dbReference type="Proteomes" id="UP001597188"/>
    </source>
</evidence>
<dbReference type="RefSeq" id="WP_171001574.1">
    <property type="nucleotide sequence ID" value="NZ_BJDL01000018.1"/>
</dbReference>
<sequence>MNSLVFIKGVIVPTTKPELDDQGQLTAETSGAILNPADKNAIEAALQLADGQNGTVTVASYGSADATEKALRAALALGATRAVTVNSDLLKAGADNNSAVGVVLAEAAKKLGDFDVIFTGDQALDTPQGYVSASIANSLGLPYFDDVNALNVDGDQLSYVTLWEKGELTGKVQTPAVISVTEDINKPRLPSFKTKMVAKRAELETVTIDSITVIDQDAWNQLSSEAPTSRLAFIPEQKKQAVIYKLADDDQSVSKLVNQLQTQGIL</sequence>
<reference evidence="4" key="1">
    <citation type="journal article" date="2019" name="Int. J. Syst. Evol. Microbiol.">
        <title>The Global Catalogue of Microorganisms (GCM) 10K type strain sequencing project: providing services to taxonomists for standard genome sequencing and annotation.</title>
        <authorList>
            <consortium name="The Broad Institute Genomics Platform"/>
            <consortium name="The Broad Institute Genome Sequencing Center for Infectious Disease"/>
            <person name="Wu L."/>
            <person name="Ma J."/>
        </authorList>
    </citation>
    <scope>NUCLEOTIDE SEQUENCE [LARGE SCALE GENOMIC DNA]</scope>
    <source>
        <strain evidence="4">CCM 8931</strain>
    </source>
</reference>
<accession>A0ABW4BZM0</accession>
<organism evidence="3 4">
    <name type="scientific">Lactiplantibacillus songbeiensis</name>
    <dbReference type="NCBI Taxonomy" id="2559920"/>
    <lineage>
        <taxon>Bacteria</taxon>
        <taxon>Bacillati</taxon>
        <taxon>Bacillota</taxon>
        <taxon>Bacilli</taxon>
        <taxon>Lactobacillales</taxon>
        <taxon>Lactobacillaceae</taxon>
        <taxon>Lactiplantibacillus</taxon>
    </lineage>
</organism>
<dbReference type="EMBL" id="JBHTOJ010000015">
    <property type="protein sequence ID" value="MFD1420669.1"/>
    <property type="molecule type" value="Genomic_DNA"/>
</dbReference>
<dbReference type="InterPro" id="IPR014730">
    <property type="entry name" value="ETF_a/b_N"/>
</dbReference>
<protein>
    <recommendedName>
        <fullName evidence="1">Electron transfer flavoprotein small subunit</fullName>
    </recommendedName>
</protein>
<dbReference type="PIRSF" id="PIRSF000090">
    <property type="entry name" value="Beta-ETF"/>
    <property type="match status" value="1"/>
</dbReference>
<dbReference type="SUPFAM" id="SSF52402">
    <property type="entry name" value="Adenine nucleotide alpha hydrolases-like"/>
    <property type="match status" value="1"/>
</dbReference>